<dbReference type="Pfam" id="PF03060">
    <property type="entry name" value="NMO"/>
    <property type="match status" value="1"/>
</dbReference>
<comment type="caution">
    <text evidence="5">The sequence shown here is derived from an EMBL/GenBank/DDBJ whole genome shotgun (WGS) entry which is preliminary data.</text>
</comment>
<dbReference type="PANTHER" id="PTHR32332:SF20">
    <property type="entry name" value="2-NITROPROPANE DIOXYGENASE-LIKE PROTEIN"/>
    <property type="match status" value="1"/>
</dbReference>
<dbReference type="GO" id="GO:0018580">
    <property type="term" value="F:nitronate monooxygenase activity"/>
    <property type="evidence" value="ECO:0007669"/>
    <property type="project" value="InterPro"/>
</dbReference>
<dbReference type="Gene3D" id="3.20.20.70">
    <property type="entry name" value="Aldolase class I"/>
    <property type="match status" value="1"/>
</dbReference>
<reference evidence="5" key="1">
    <citation type="submission" date="2020-07" db="EMBL/GenBank/DDBJ databases">
        <title>Huge and variable diversity of episymbiotic CPR bacteria and DPANN archaea in groundwater ecosystems.</title>
        <authorList>
            <person name="He C.Y."/>
            <person name="Keren R."/>
            <person name="Whittaker M."/>
            <person name="Farag I.F."/>
            <person name="Doudna J."/>
            <person name="Cate J.H.D."/>
            <person name="Banfield J.F."/>
        </authorList>
    </citation>
    <scope>NUCLEOTIDE SEQUENCE</scope>
    <source>
        <strain evidence="5">NC_groundwater_763_Ag_S-0.2um_68_21</strain>
    </source>
</reference>
<keyword evidence="5" id="KW-0503">Monooxygenase</keyword>
<dbReference type="Proteomes" id="UP000782312">
    <property type="component" value="Unassembled WGS sequence"/>
</dbReference>
<dbReference type="EMBL" id="JACPUR010000030">
    <property type="protein sequence ID" value="MBI3128415.1"/>
    <property type="molecule type" value="Genomic_DNA"/>
</dbReference>
<keyword evidence="3" id="KW-0560">Oxidoreductase</keyword>
<evidence type="ECO:0000313" key="5">
    <source>
        <dbReference type="EMBL" id="MBI3128415.1"/>
    </source>
</evidence>
<dbReference type="AlphaFoldDB" id="A0A932HZ65"/>
<sequence>MRSPAATALGGTAMIRTPVCDLLGITHPVFLGGMASASSAKLTAAVSEAGGLGTVGATPMGAQELRETCAAIRAATGKPYALNYLVFRLQEEGFAAGLAERPDVMAFAWCRRETPLKPYFDRARDAGSKVMFMAGRVDEARRAAEAGADVIVAQGSEGGGHVGWMGSLPLVPMMVDAVSPVPVLAAGGIADGRGLAAALCLGAQGALIGTRFLATEESPLPQSFKEVIVRSDGHDTVLTEIPDIASGQVWPGAMARAWRNRFIERWAGREWDLRQCRAEAFAAVQEARKHGDPQEASILIGQDAGLIRAVLPAGEVVRRIVEEAEAILSERLPGLVQVSGAGERPAPSAGPAPGERPVQPV</sequence>
<dbReference type="SUPFAM" id="SSF51412">
    <property type="entry name" value="Inosine monophosphate dehydrogenase (IMPDH)"/>
    <property type="match status" value="1"/>
</dbReference>
<protein>
    <submittedName>
        <fullName evidence="5">Nitronate monooxygenase</fullName>
    </submittedName>
</protein>
<name>A0A932HZ65_UNCTE</name>
<evidence type="ECO:0000313" key="6">
    <source>
        <dbReference type="Proteomes" id="UP000782312"/>
    </source>
</evidence>
<dbReference type="InterPro" id="IPR004136">
    <property type="entry name" value="NMO"/>
</dbReference>
<evidence type="ECO:0000256" key="3">
    <source>
        <dbReference type="ARBA" id="ARBA00023002"/>
    </source>
</evidence>
<keyword evidence="1" id="KW-0285">Flavoprotein</keyword>
<evidence type="ECO:0000256" key="1">
    <source>
        <dbReference type="ARBA" id="ARBA00022630"/>
    </source>
</evidence>
<accession>A0A932HZ65</accession>
<dbReference type="InterPro" id="IPR013785">
    <property type="entry name" value="Aldolase_TIM"/>
</dbReference>
<evidence type="ECO:0000256" key="4">
    <source>
        <dbReference type="SAM" id="MobiDB-lite"/>
    </source>
</evidence>
<feature type="region of interest" description="Disordered" evidence="4">
    <location>
        <begin position="338"/>
        <end position="361"/>
    </location>
</feature>
<proteinExistence type="predicted"/>
<gene>
    <name evidence="5" type="ORF">HYZ11_12485</name>
</gene>
<keyword evidence="2" id="KW-0288">FMN</keyword>
<dbReference type="CDD" id="cd04730">
    <property type="entry name" value="NPD_like"/>
    <property type="match status" value="1"/>
</dbReference>
<dbReference type="PANTHER" id="PTHR32332">
    <property type="entry name" value="2-NITROPROPANE DIOXYGENASE"/>
    <property type="match status" value="1"/>
</dbReference>
<organism evidence="5 6">
    <name type="scientific">Tectimicrobiota bacterium</name>
    <dbReference type="NCBI Taxonomy" id="2528274"/>
    <lineage>
        <taxon>Bacteria</taxon>
        <taxon>Pseudomonadati</taxon>
        <taxon>Nitrospinota/Tectimicrobiota group</taxon>
        <taxon>Candidatus Tectimicrobiota</taxon>
    </lineage>
</organism>
<evidence type="ECO:0000256" key="2">
    <source>
        <dbReference type="ARBA" id="ARBA00022643"/>
    </source>
</evidence>